<feature type="compositionally biased region" description="Polar residues" evidence="2">
    <location>
        <begin position="178"/>
        <end position="191"/>
    </location>
</feature>
<accession>A0A5N5SXR7</accession>
<dbReference type="OrthoDB" id="6378337at2759"/>
<feature type="region of interest" description="Disordered" evidence="2">
    <location>
        <begin position="178"/>
        <end position="201"/>
    </location>
</feature>
<dbReference type="AlphaFoldDB" id="A0A5N5SXR7"/>
<feature type="region of interest" description="Disordered" evidence="2">
    <location>
        <begin position="93"/>
        <end position="124"/>
    </location>
</feature>
<evidence type="ECO:0000313" key="4">
    <source>
        <dbReference type="Proteomes" id="UP000326759"/>
    </source>
</evidence>
<evidence type="ECO:0000256" key="1">
    <source>
        <dbReference type="SAM" id="Coils"/>
    </source>
</evidence>
<keyword evidence="1" id="KW-0175">Coiled coil</keyword>
<organism evidence="3 4">
    <name type="scientific">Armadillidium nasatum</name>
    <dbReference type="NCBI Taxonomy" id="96803"/>
    <lineage>
        <taxon>Eukaryota</taxon>
        <taxon>Metazoa</taxon>
        <taxon>Ecdysozoa</taxon>
        <taxon>Arthropoda</taxon>
        <taxon>Crustacea</taxon>
        <taxon>Multicrustacea</taxon>
        <taxon>Malacostraca</taxon>
        <taxon>Eumalacostraca</taxon>
        <taxon>Peracarida</taxon>
        <taxon>Isopoda</taxon>
        <taxon>Oniscidea</taxon>
        <taxon>Crinocheta</taxon>
        <taxon>Armadillidiidae</taxon>
        <taxon>Armadillidium</taxon>
    </lineage>
</organism>
<evidence type="ECO:0000256" key="2">
    <source>
        <dbReference type="SAM" id="MobiDB-lite"/>
    </source>
</evidence>
<keyword evidence="4" id="KW-1185">Reference proteome</keyword>
<gene>
    <name evidence="3" type="ORF">Anas_02062</name>
</gene>
<dbReference type="Proteomes" id="UP000326759">
    <property type="component" value="Unassembled WGS sequence"/>
</dbReference>
<name>A0A5N5SXR7_9CRUS</name>
<dbReference type="EMBL" id="SEYY01018954">
    <property type="protein sequence ID" value="KAB7498822.1"/>
    <property type="molecule type" value="Genomic_DNA"/>
</dbReference>
<sequence length="253" mass="29662">MEHKANTHIPISLNDVKFQNVPQNAALLLAKLQQKVARLEITLRDKETEIAKLNSSCKASYVNELKIQTEIYYQEVFRLKNQLNKLQAEPVQCSPSHVTERHNLRRKKTLETNSNKEEDEEHQPLHNVDKSLLESIEKLRDENERLTNQLTAIQEDKAKLAAQYESLVNKLKEQEMNRVSLSESMTQTSPRIETPRSPKNEISDESLNILKVQIEELQNKEKVWEDERSTYKELVLNLKEDRIFFKDTSQQRK</sequence>
<feature type="coiled-coil region" evidence="1">
    <location>
        <begin position="29"/>
        <end position="56"/>
    </location>
</feature>
<protein>
    <submittedName>
        <fullName evidence="3">Uncharacterized protein</fullName>
    </submittedName>
</protein>
<comment type="caution">
    <text evidence="3">The sequence shown here is derived from an EMBL/GenBank/DDBJ whole genome shotgun (WGS) entry which is preliminary data.</text>
</comment>
<evidence type="ECO:0000313" key="3">
    <source>
        <dbReference type="EMBL" id="KAB7498822.1"/>
    </source>
</evidence>
<proteinExistence type="predicted"/>
<reference evidence="3 4" key="1">
    <citation type="journal article" date="2019" name="PLoS Biol.">
        <title>Sex chromosomes control vertical transmission of feminizing Wolbachia symbionts in an isopod.</title>
        <authorList>
            <person name="Becking T."/>
            <person name="Chebbi M.A."/>
            <person name="Giraud I."/>
            <person name="Moumen B."/>
            <person name="Laverre T."/>
            <person name="Caubet Y."/>
            <person name="Peccoud J."/>
            <person name="Gilbert C."/>
            <person name="Cordaux R."/>
        </authorList>
    </citation>
    <scope>NUCLEOTIDE SEQUENCE [LARGE SCALE GENOMIC DNA]</scope>
    <source>
        <strain evidence="3">ANa2</strain>
        <tissue evidence="3">Whole body excluding digestive tract and cuticle</tissue>
    </source>
</reference>